<dbReference type="Pfam" id="PF02518">
    <property type="entry name" value="HATPase_c"/>
    <property type="match status" value="1"/>
</dbReference>
<dbReference type="SMART" id="SM00062">
    <property type="entry name" value="PBPb"/>
    <property type="match status" value="1"/>
</dbReference>
<keyword evidence="3" id="KW-0597">Phosphoprotein</keyword>
<dbReference type="PANTHER" id="PTHR43065:SF42">
    <property type="entry name" value="TWO-COMPONENT SENSOR PPRA"/>
    <property type="match status" value="1"/>
</dbReference>
<dbReference type="GO" id="GO:0000155">
    <property type="term" value="F:phosphorelay sensor kinase activity"/>
    <property type="evidence" value="ECO:0007669"/>
    <property type="project" value="InterPro"/>
</dbReference>
<dbReference type="EC" id="2.7.13.3" evidence="2"/>
<proteinExistence type="predicted"/>
<dbReference type="InterPro" id="IPR004358">
    <property type="entry name" value="Sig_transdc_His_kin-like_C"/>
</dbReference>
<dbReference type="SUPFAM" id="SSF55874">
    <property type="entry name" value="ATPase domain of HSP90 chaperone/DNA topoisomerase II/histidine kinase"/>
    <property type="match status" value="1"/>
</dbReference>
<gene>
    <name evidence="5" type="ORF">ET418_11305</name>
</gene>
<reference evidence="5 6" key="1">
    <citation type="submission" date="2019-04" db="EMBL/GenBank/DDBJ databases">
        <title>Geobacter ruber sp. nov., ferric-reducing bacteria isolated from paddy soil.</title>
        <authorList>
            <person name="Xu Z."/>
            <person name="Masuda Y."/>
            <person name="Itoh H."/>
            <person name="Senoo K."/>
        </authorList>
    </citation>
    <scope>NUCLEOTIDE SEQUENCE [LARGE SCALE GENOMIC DNA]</scope>
    <source>
        <strain evidence="5 6">Red88</strain>
    </source>
</reference>
<feature type="domain" description="Histidine kinase" evidence="4">
    <location>
        <begin position="347"/>
        <end position="585"/>
    </location>
</feature>
<dbReference type="AlphaFoldDB" id="A0A5A9XFF6"/>
<evidence type="ECO:0000259" key="4">
    <source>
        <dbReference type="PROSITE" id="PS50109"/>
    </source>
</evidence>
<dbReference type="PRINTS" id="PR00344">
    <property type="entry name" value="BCTRLSENSOR"/>
</dbReference>
<dbReference type="Pfam" id="PF00497">
    <property type="entry name" value="SBP_bac_3"/>
    <property type="match status" value="1"/>
</dbReference>
<dbReference type="CDD" id="cd00082">
    <property type="entry name" value="HisKA"/>
    <property type="match status" value="1"/>
</dbReference>
<evidence type="ECO:0000256" key="3">
    <source>
        <dbReference type="ARBA" id="ARBA00022553"/>
    </source>
</evidence>
<dbReference type="InterPro" id="IPR003661">
    <property type="entry name" value="HisK_dim/P_dom"/>
</dbReference>
<dbReference type="SUPFAM" id="SSF47384">
    <property type="entry name" value="Homodimeric domain of signal transducing histidine kinase"/>
    <property type="match status" value="1"/>
</dbReference>
<sequence>MMRHSEGHHERRNRRMPTLIRLWALFAIAGAILAIGVPFSAGADTGKRMASVIIVGGGWDLPPYEFIDKDGKPAGYNVELTKAVAEVMGLKVEFRMGNWPEMRDKLQTGEIDLLQGMFYTDDRAKSVDFSNPHNNVNHAIFARRGMPSLQSLDGLRGKEVIVARGSLMHDFLARQGIVGKLILTDTPADALRLLASGEHDYAGVGLLGGIYLTRELKLTNIVPVVRSVVSYKYCFAVKKGNTELLADLNEGLAILKKTGQYQAIHEKWLGIQESPRITWKEIAKYVVIAVIPLHLVLLGIMLWSRSLKRLVAQRTESLTTALHELQINQKQLVQADKMAALGTLVSGVAHEINNPNGLILLSIPTLVKAHKDTASILEEYYRDHGDFTVAGLPYSRMKAEIPRILAEMQDGAQRIKRIVYDLKDFARRDDAAGKELIDFNTTVQTAVRLADPSIRKATNSFSADYGEGLPKVWGNAQRIEQVIINLILNACQALPDTGRGIRLSTAYRRATTAVVLTLRDEGVGISPEYMSRLTDPFFTTKRESGGTGLGLSVSAKIVRDHDGTLTFDSLPGEGTTVTLSFPVAQEEQTT</sequence>
<dbReference type="OrthoDB" id="5479699at2"/>
<comment type="caution">
    <text evidence="5">The sequence shown here is derived from an EMBL/GenBank/DDBJ whole genome shotgun (WGS) entry which is preliminary data.</text>
</comment>
<dbReference type="RefSeq" id="WP_149307726.1">
    <property type="nucleotide sequence ID" value="NZ_SRSD01000006.1"/>
</dbReference>
<dbReference type="InterPro" id="IPR003594">
    <property type="entry name" value="HATPase_dom"/>
</dbReference>
<dbReference type="InterPro" id="IPR001638">
    <property type="entry name" value="Solute-binding_3/MltF_N"/>
</dbReference>
<evidence type="ECO:0000313" key="6">
    <source>
        <dbReference type="Proteomes" id="UP000324298"/>
    </source>
</evidence>
<dbReference type="InterPro" id="IPR036890">
    <property type="entry name" value="HATPase_C_sf"/>
</dbReference>
<name>A0A5A9XFF6_9BACT</name>
<dbReference type="SUPFAM" id="SSF53850">
    <property type="entry name" value="Periplasmic binding protein-like II"/>
    <property type="match status" value="1"/>
</dbReference>
<comment type="catalytic activity">
    <reaction evidence="1">
        <text>ATP + protein L-histidine = ADP + protein N-phospho-L-histidine.</text>
        <dbReference type="EC" id="2.7.13.3"/>
    </reaction>
</comment>
<dbReference type="EMBL" id="SRSD01000006">
    <property type="protein sequence ID" value="KAA0891363.1"/>
    <property type="molecule type" value="Genomic_DNA"/>
</dbReference>
<dbReference type="Gene3D" id="1.10.287.130">
    <property type="match status" value="1"/>
</dbReference>
<dbReference type="Proteomes" id="UP000324298">
    <property type="component" value="Unassembled WGS sequence"/>
</dbReference>
<evidence type="ECO:0000256" key="1">
    <source>
        <dbReference type="ARBA" id="ARBA00000085"/>
    </source>
</evidence>
<dbReference type="CDD" id="cd13704">
    <property type="entry name" value="PBP2_HisK"/>
    <property type="match status" value="1"/>
</dbReference>
<evidence type="ECO:0000256" key="2">
    <source>
        <dbReference type="ARBA" id="ARBA00012438"/>
    </source>
</evidence>
<evidence type="ECO:0000313" key="5">
    <source>
        <dbReference type="EMBL" id="KAA0891363.1"/>
    </source>
</evidence>
<protein>
    <recommendedName>
        <fullName evidence="2">histidine kinase</fullName>
        <ecNumber evidence="2">2.7.13.3</ecNumber>
    </recommendedName>
</protein>
<organism evidence="5 6">
    <name type="scientific">Oryzomonas rubra</name>
    <dbReference type="NCBI Taxonomy" id="2509454"/>
    <lineage>
        <taxon>Bacteria</taxon>
        <taxon>Pseudomonadati</taxon>
        <taxon>Thermodesulfobacteriota</taxon>
        <taxon>Desulfuromonadia</taxon>
        <taxon>Geobacterales</taxon>
        <taxon>Geobacteraceae</taxon>
        <taxon>Oryzomonas</taxon>
    </lineage>
</organism>
<dbReference type="PROSITE" id="PS50109">
    <property type="entry name" value="HIS_KIN"/>
    <property type="match status" value="1"/>
</dbReference>
<dbReference type="PANTHER" id="PTHR43065">
    <property type="entry name" value="SENSOR HISTIDINE KINASE"/>
    <property type="match status" value="1"/>
</dbReference>
<keyword evidence="6" id="KW-1185">Reference proteome</keyword>
<dbReference type="InterPro" id="IPR036097">
    <property type="entry name" value="HisK_dim/P_sf"/>
</dbReference>
<dbReference type="Gene3D" id="3.30.565.10">
    <property type="entry name" value="Histidine kinase-like ATPase, C-terminal domain"/>
    <property type="match status" value="1"/>
</dbReference>
<dbReference type="SMART" id="SM00387">
    <property type="entry name" value="HATPase_c"/>
    <property type="match status" value="1"/>
</dbReference>
<dbReference type="InterPro" id="IPR005467">
    <property type="entry name" value="His_kinase_dom"/>
</dbReference>
<dbReference type="Gene3D" id="3.40.190.10">
    <property type="entry name" value="Periplasmic binding protein-like II"/>
    <property type="match status" value="2"/>
</dbReference>
<accession>A0A5A9XFF6</accession>